<keyword evidence="2" id="KW-0805">Transcription regulation</keyword>
<dbReference type="Gene3D" id="3.40.190.10">
    <property type="entry name" value="Periplasmic binding protein-like II"/>
    <property type="match status" value="2"/>
</dbReference>
<proteinExistence type="inferred from homology"/>
<keyword evidence="4" id="KW-0010">Activator</keyword>
<dbReference type="FunFam" id="1.10.10.10:FF:000001">
    <property type="entry name" value="LysR family transcriptional regulator"/>
    <property type="match status" value="1"/>
</dbReference>
<name>A0A848H4Y4_9BURK</name>
<evidence type="ECO:0000256" key="3">
    <source>
        <dbReference type="ARBA" id="ARBA00023125"/>
    </source>
</evidence>
<evidence type="ECO:0000313" key="8">
    <source>
        <dbReference type="Proteomes" id="UP000541185"/>
    </source>
</evidence>
<dbReference type="GO" id="GO:2000142">
    <property type="term" value="P:regulation of DNA-templated transcription initiation"/>
    <property type="evidence" value="ECO:0007669"/>
    <property type="project" value="TreeGrafter"/>
</dbReference>
<dbReference type="PROSITE" id="PS50931">
    <property type="entry name" value="HTH_LYSR"/>
    <property type="match status" value="1"/>
</dbReference>
<comment type="similarity">
    <text evidence="1">Belongs to the LysR transcriptional regulatory family.</text>
</comment>
<dbReference type="Proteomes" id="UP000541185">
    <property type="component" value="Unassembled WGS sequence"/>
</dbReference>
<dbReference type="InterPro" id="IPR005119">
    <property type="entry name" value="LysR_subst-bd"/>
</dbReference>
<dbReference type="AlphaFoldDB" id="A0A848H4Y4"/>
<dbReference type="InterPro" id="IPR036388">
    <property type="entry name" value="WH-like_DNA-bd_sf"/>
</dbReference>
<organism evidence="7 8">
    <name type="scientific">Ramlibacter agri</name>
    <dbReference type="NCBI Taxonomy" id="2728837"/>
    <lineage>
        <taxon>Bacteria</taxon>
        <taxon>Pseudomonadati</taxon>
        <taxon>Pseudomonadota</taxon>
        <taxon>Betaproteobacteria</taxon>
        <taxon>Burkholderiales</taxon>
        <taxon>Comamonadaceae</taxon>
        <taxon>Ramlibacter</taxon>
    </lineage>
</organism>
<dbReference type="InterPro" id="IPR000847">
    <property type="entry name" value="LysR_HTH_N"/>
</dbReference>
<evidence type="ECO:0000259" key="6">
    <source>
        <dbReference type="PROSITE" id="PS50931"/>
    </source>
</evidence>
<comment type="caution">
    <text evidence="7">The sequence shown here is derived from an EMBL/GenBank/DDBJ whole genome shotgun (WGS) entry which is preliminary data.</text>
</comment>
<dbReference type="PRINTS" id="PR00039">
    <property type="entry name" value="HTHLYSR"/>
</dbReference>
<accession>A0A848H4Y4</accession>
<protein>
    <submittedName>
        <fullName evidence="7">LysR family transcriptional regulator</fullName>
    </submittedName>
</protein>
<gene>
    <name evidence="7" type="ORF">HHL11_11100</name>
</gene>
<evidence type="ECO:0000313" key="7">
    <source>
        <dbReference type="EMBL" id="NML44300.1"/>
    </source>
</evidence>
<dbReference type="InterPro" id="IPR036390">
    <property type="entry name" value="WH_DNA-bd_sf"/>
</dbReference>
<dbReference type="RefSeq" id="WP_169418442.1">
    <property type="nucleotide sequence ID" value="NZ_JABBFX010000001.1"/>
</dbReference>
<dbReference type="SUPFAM" id="SSF46785">
    <property type="entry name" value="Winged helix' DNA-binding domain"/>
    <property type="match status" value="1"/>
</dbReference>
<keyword evidence="8" id="KW-1185">Reference proteome</keyword>
<dbReference type="GO" id="GO:0003700">
    <property type="term" value="F:DNA-binding transcription factor activity"/>
    <property type="evidence" value="ECO:0007669"/>
    <property type="project" value="InterPro"/>
</dbReference>
<dbReference type="PANTHER" id="PTHR30293:SF0">
    <property type="entry name" value="NITROGEN ASSIMILATION REGULATORY PROTEIN NAC"/>
    <property type="match status" value="1"/>
</dbReference>
<feature type="domain" description="HTH lysR-type" evidence="6">
    <location>
        <begin position="13"/>
        <end position="70"/>
    </location>
</feature>
<reference evidence="7 8" key="1">
    <citation type="submission" date="2020-04" db="EMBL/GenBank/DDBJ databases">
        <title>Ramlibacter sp. G-1-2-2 isolated from soil.</title>
        <authorList>
            <person name="Dahal R.H."/>
        </authorList>
    </citation>
    <scope>NUCLEOTIDE SEQUENCE [LARGE SCALE GENOMIC DNA]</scope>
    <source>
        <strain evidence="7 8">G-1-2-2</strain>
    </source>
</reference>
<dbReference type="Pfam" id="PF03466">
    <property type="entry name" value="LysR_substrate"/>
    <property type="match status" value="1"/>
</dbReference>
<keyword evidence="3" id="KW-0238">DNA-binding</keyword>
<sequence length="332" mass="35921">MARTSPAPAPALLDSELLNVFCRVAEARNFSRAAVFLDMAQPIVTRKIKRLEDELGVQLFVRSNRGCELTPEGELLFSRAGGILMQLAQVRDEVSTSSQKVSGTIAIGLPAAAGTLLAPHLMPEVAQRWPDLHVELTEALTGKLMESVATRELSLALVYDPPTDTGLIARPLLMERLHLVGVPRLAKRLDSVKRVQAADLARLPLVLPIRQQVVRVLLEDAFAEAGLPLVPRYEANSPLLLKAMTLQGLGFTVLTLGSMADEVAAGRLVAIPLEDRGMSLSLSLITTKEHGRLRVVQLMADLIEGEVRRMAASGDWPGSPKVIRPAKPLSPA</sequence>
<dbReference type="GO" id="GO:0003677">
    <property type="term" value="F:DNA binding"/>
    <property type="evidence" value="ECO:0007669"/>
    <property type="project" value="UniProtKB-KW"/>
</dbReference>
<dbReference type="Pfam" id="PF00126">
    <property type="entry name" value="HTH_1"/>
    <property type="match status" value="1"/>
</dbReference>
<evidence type="ECO:0000256" key="4">
    <source>
        <dbReference type="ARBA" id="ARBA00023159"/>
    </source>
</evidence>
<dbReference type="EMBL" id="JABBFX010000001">
    <property type="protein sequence ID" value="NML44300.1"/>
    <property type="molecule type" value="Genomic_DNA"/>
</dbReference>
<dbReference type="PANTHER" id="PTHR30293">
    <property type="entry name" value="TRANSCRIPTIONAL REGULATORY PROTEIN NAC-RELATED"/>
    <property type="match status" value="1"/>
</dbReference>
<dbReference type="SUPFAM" id="SSF53850">
    <property type="entry name" value="Periplasmic binding protein-like II"/>
    <property type="match status" value="1"/>
</dbReference>
<evidence type="ECO:0000256" key="5">
    <source>
        <dbReference type="ARBA" id="ARBA00023163"/>
    </source>
</evidence>
<keyword evidence="5" id="KW-0804">Transcription</keyword>
<dbReference type="Gene3D" id="1.10.10.10">
    <property type="entry name" value="Winged helix-like DNA-binding domain superfamily/Winged helix DNA-binding domain"/>
    <property type="match status" value="1"/>
</dbReference>
<evidence type="ECO:0000256" key="1">
    <source>
        <dbReference type="ARBA" id="ARBA00009437"/>
    </source>
</evidence>
<evidence type="ECO:0000256" key="2">
    <source>
        <dbReference type="ARBA" id="ARBA00023015"/>
    </source>
</evidence>